<feature type="chain" id="PRO_5006898329" evidence="2">
    <location>
        <begin position="34"/>
        <end position="103"/>
    </location>
</feature>
<proteinExistence type="predicted"/>
<feature type="region of interest" description="Disordered" evidence="1">
    <location>
        <begin position="83"/>
        <end position="103"/>
    </location>
</feature>
<organism evidence="3 4">
    <name type="scientific">Rhodococcus pyridinivorans KG-16</name>
    <dbReference type="NCBI Taxonomy" id="1441730"/>
    <lineage>
        <taxon>Bacteria</taxon>
        <taxon>Bacillati</taxon>
        <taxon>Actinomycetota</taxon>
        <taxon>Actinomycetes</taxon>
        <taxon>Mycobacteriales</taxon>
        <taxon>Nocardiaceae</taxon>
        <taxon>Rhodococcus</taxon>
    </lineage>
</organism>
<dbReference type="AlphaFoldDB" id="A0A0V9UDN8"/>
<comment type="caution">
    <text evidence="3">The sequence shown here is derived from an EMBL/GenBank/DDBJ whole genome shotgun (WGS) entry which is preliminary data.</text>
</comment>
<evidence type="ECO:0000256" key="1">
    <source>
        <dbReference type="SAM" id="MobiDB-lite"/>
    </source>
</evidence>
<dbReference type="PATRIC" id="fig|1441730.3.peg.5208"/>
<sequence>MTLRKITGSAAAAIAAAALATGLAVAFAPTAVATPVYITYPDSVACANAAKSLREAYPGLYVRCSMKAGTVYAHELIYDPADIPKLQQNPRPARPSTGSFGSS</sequence>
<dbReference type="EMBL" id="AZXY01000021">
    <property type="protein sequence ID" value="KSZ56150.1"/>
    <property type="molecule type" value="Genomic_DNA"/>
</dbReference>
<dbReference type="Proteomes" id="UP000053060">
    <property type="component" value="Unassembled WGS sequence"/>
</dbReference>
<feature type="signal peptide" evidence="2">
    <location>
        <begin position="1"/>
        <end position="33"/>
    </location>
</feature>
<reference evidence="4" key="1">
    <citation type="submission" date="2015-01" db="EMBL/GenBank/DDBJ databases">
        <title>Draft genome sequence of Rhodococcus pyridinivorans strain KG-16, a hydrocarbon-degrading bacterium.</title>
        <authorList>
            <person name="Aggarwal R.K."/>
            <person name="Dawar C."/>
        </authorList>
    </citation>
    <scope>NUCLEOTIDE SEQUENCE [LARGE SCALE GENOMIC DNA]</scope>
    <source>
        <strain evidence="4">KG-16</strain>
    </source>
</reference>
<gene>
    <name evidence="3" type="ORF">Z045_24795</name>
</gene>
<reference evidence="3 4" key="2">
    <citation type="journal article" date="2016" name="Genome Announc.">
        <title>Draft Genome Sequence of a Versatile Hydrocarbon-Degrading Bacterium, Rhodococcus pyridinivorans Strain KG-16, Collected from Oil Fields in India.</title>
        <authorList>
            <person name="Aggarwal R.K."/>
            <person name="Dawar C."/>
            <person name="Phanindranath R."/>
            <person name="Mutnuri L."/>
            <person name="Dayal A.M."/>
        </authorList>
    </citation>
    <scope>NUCLEOTIDE SEQUENCE [LARGE SCALE GENOMIC DNA]</scope>
    <source>
        <strain evidence="3 4">KG-16</strain>
    </source>
</reference>
<evidence type="ECO:0000313" key="3">
    <source>
        <dbReference type="EMBL" id="KSZ56150.1"/>
    </source>
</evidence>
<dbReference type="RefSeq" id="WP_060654911.1">
    <property type="nucleotide sequence ID" value="NZ_AZXY01000021.1"/>
</dbReference>
<name>A0A0V9UDN8_9NOCA</name>
<accession>A0A0V9UDN8</accession>
<keyword evidence="2" id="KW-0732">Signal</keyword>
<evidence type="ECO:0000313" key="4">
    <source>
        <dbReference type="Proteomes" id="UP000053060"/>
    </source>
</evidence>
<evidence type="ECO:0000256" key="2">
    <source>
        <dbReference type="SAM" id="SignalP"/>
    </source>
</evidence>
<feature type="compositionally biased region" description="Polar residues" evidence="1">
    <location>
        <begin position="86"/>
        <end position="103"/>
    </location>
</feature>
<protein>
    <submittedName>
        <fullName evidence="3">Uncharacterized protein</fullName>
    </submittedName>
</protein>